<accession>A0A1E4TQM5</accession>
<organism evidence="1 2">
    <name type="scientific">Pachysolen tannophilus NRRL Y-2460</name>
    <dbReference type="NCBI Taxonomy" id="669874"/>
    <lineage>
        <taxon>Eukaryota</taxon>
        <taxon>Fungi</taxon>
        <taxon>Dikarya</taxon>
        <taxon>Ascomycota</taxon>
        <taxon>Saccharomycotina</taxon>
        <taxon>Pichiomycetes</taxon>
        <taxon>Pachysolenaceae</taxon>
        <taxon>Pachysolen</taxon>
    </lineage>
</organism>
<dbReference type="AlphaFoldDB" id="A0A1E4TQM5"/>
<sequence length="461" mass="53762">MLRYIRSIAVRKTLVSGYSARGIANSKKLVDNETGTQARIGKDSNDNDKGNDNRISIYSILGSEEPVKDMNLSQMLRNPPIMNRRNNTKFLLNSLTNSLDKVQSINNITKILNDNNLPKDKDFKSIENQHFNSIINGLDLIHSNKLDNMNLFSLKFSELRKLIKSITNEQQLIELFDNFYYTGKLTSKLTIEILFNKNFTKISYIIDKIFNNNNNNDKNQGNYLIKNWKLNNFNDLDIAILQKNYSLKNYEIVQKLLYKNFNKKWLLAIKKNELSSFAERVLWKFLLLTKPTIEVINLAHEINLNKSYWLLWESFAFLNNNNFNDKEKLNSIKNYLIDLLNFINLQKNNLTHSQSLILKFANNDFLQMNSKFLNDLIYKSISFNLSSKSSTMMKNNDKLLIRELTQILINLNNKYPDYDFIDLNNALNNYISMKSGKRVDNNFLSGNNINIDEIIGLIPSY</sequence>
<evidence type="ECO:0000313" key="2">
    <source>
        <dbReference type="Proteomes" id="UP000094236"/>
    </source>
</evidence>
<proteinExistence type="predicted"/>
<dbReference type="EMBL" id="KV454016">
    <property type="protein sequence ID" value="ODV94066.1"/>
    <property type="molecule type" value="Genomic_DNA"/>
</dbReference>
<name>A0A1E4TQM5_PACTA</name>
<gene>
    <name evidence="1" type="ORF">PACTADRAFT_76707</name>
</gene>
<dbReference type="OrthoDB" id="4005225at2759"/>
<dbReference type="Proteomes" id="UP000094236">
    <property type="component" value="Unassembled WGS sequence"/>
</dbReference>
<protein>
    <submittedName>
        <fullName evidence="1">Uncharacterized protein</fullName>
    </submittedName>
</protein>
<evidence type="ECO:0000313" key="1">
    <source>
        <dbReference type="EMBL" id="ODV94066.1"/>
    </source>
</evidence>
<reference evidence="2" key="1">
    <citation type="submission" date="2016-05" db="EMBL/GenBank/DDBJ databases">
        <title>Comparative genomics of biotechnologically important yeasts.</title>
        <authorList>
            <consortium name="DOE Joint Genome Institute"/>
            <person name="Riley R."/>
            <person name="Haridas S."/>
            <person name="Wolfe K.H."/>
            <person name="Lopes M.R."/>
            <person name="Hittinger C.T."/>
            <person name="Goker M."/>
            <person name="Salamov A."/>
            <person name="Wisecaver J."/>
            <person name="Long T.M."/>
            <person name="Aerts A.L."/>
            <person name="Barry K."/>
            <person name="Choi C."/>
            <person name="Clum A."/>
            <person name="Coughlan A.Y."/>
            <person name="Deshpande S."/>
            <person name="Douglass A.P."/>
            <person name="Hanson S.J."/>
            <person name="Klenk H.-P."/>
            <person name="Labutti K."/>
            <person name="Lapidus A."/>
            <person name="Lindquist E."/>
            <person name="Lipzen A."/>
            <person name="Meier-Kolthoff J.P."/>
            <person name="Ohm R.A."/>
            <person name="Otillar R.P."/>
            <person name="Pangilinan J."/>
            <person name="Peng Y."/>
            <person name="Rokas A."/>
            <person name="Rosa C.A."/>
            <person name="Scheuner C."/>
            <person name="Sibirny A.A."/>
            <person name="Slot J.C."/>
            <person name="Stielow J.B."/>
            <person name="Sun H."/>
            <person name="Kurtzman C.P."/>
            <person name="Blackwell M."/>
            <person name="Grigoriev I.V."/>
            <person name="Jeffries T.W."/>
        </authorList>
    </citation>
    <scope>NUCLEOTIDE SEQUENCE [LARGE SCALE GENOMIC DNA]</scope>
    <source>
        <strain evidence="2">NRRL Y-2460</strain>
    </source>
</reference>
<keyword evidence="2" id="KW-1185">Reference proteome</keyword>